<protein>
    <submittedName>
        <fullName evidence="2">Uncharacterized protein</fullName>
    </submittedName>
</protein>
<gene>
    <name evidence="2" type="ORF">QBC42DRAFT_301860</name>
</gene>
<sequence>MSSTNFALQVQDAIPVVSEQMQILYQALKDDETMLELAFLRDWMADDLEEQTLQAQLQGFSLSTSSTVATLRNEEKIITRLIMAMPRDLIMSLVRHTIAYDRSRPQAGDDRIQYSTYTNTEKGVYAASIHIEDRGGRFLTRNEIKKLVKCLNTYADAVELWKVNERWDAGVQAHTAGKAYVASLDQIYASAAAQPGGKPRFGSGVGGVNKIRALVRVFEQYVYAQTPNPPHVQVPFKQCPLMIGCTSTSILHRCKQHQIPSSGAGFHSTTWTWELTLCILKHLQMKARVCTVPILLTVEKEELPIAERLVTTLAQSLVTQMGFNIIEGGGQGDYSDSDARTAAYRAVYGYFPWYRQQQEEATERLEAKEKIIEAVDAVEDLNGVEAPAVEVEMKALEISAKEISQEMDFADRAMDEIYVTQGRLDTIEAMQRLSKKRRETDSVFKTLREKLKQIQIREKGGAAQSEGSTSQTAGYDSHRGEDDDSPDDSPEDEADQDENSESLGDDESAEDE</sequence>
<name>A0AAV9H838_9PEZI</name>
<evidence type="ECO:0000256" key="1">
    <source>
        <dbReference type="SAM" id="MobiDB-lite"/>
    </source>
</evidence>
<keyword evidence="3" id="KW-1185">Reference proteome</keyword>
<feature type="region of interest" description="Disordered" evidence="1">
    <location>
        <begin position="455"/>
        <end position="512"/>
    </location>
</feature>
<comment type="caution">
    <text evidence="2">The sequence shown here is derived from an EMBL/GenBank/DDBJ whole genome shotgun (WGS) entry which is preliminary data.</text>
</comment>
<proteinExistence type="predicted"/>
<dbReference type="Proteomes" id="UP001321749">
    <property type="component" value="Unassembled WGS sequence"/>
</dbReference>
<feature type="compositionally biased region" description="Polar residues" evidence="1">
    <location>
        <begin position="465"/>
        <end position="474"/>
    </location>
</feature>
<evidence type="ECO:0000313" key="2">
    <source>
        <dbReference type="EMBL" id="KAK4456623.1"/>
    </source>
</evidence>
<dbReference type="EMBL" id="MU865186">
    <property type="protein sequence ID" value="KAK4456623.1"/>
    <property type="molecule type" value="Genomic_DNA"/>
</dbReference>
<reference evidence="2" key="2">
    <citation type="submission" date="2023-06" db="EMBL/GenBank/DDBJ databases">
        <authorList>
            <consortium name="Lawrence Berkeley National Laboratory"/>
            <person name="Mondo S.J."/>
            <person name="Hensen N."/>
            <person name="Bonometti L."/>
            <person name="Westerberg I."/>
            <person name="Brannstrom I.O."/>
            <person name="Guillou S."/>
            <person name="Cros-Aarteil S."/>
            <person name="Calhoun S."/>
            <person name="Haridas S."/>
            <person name="Kuo A."/>
            <person name="Pangilinan J."/>
            <person name="Riley R."/>
            <person name="Labutti K."/>
            <person name="Andreopoulos B."/>
            <person name="Lipzen A."/>
            <person name="Chen C."/>
            <person name="Yanf M."/>
            <person name="Daum C."/>
            <person name="Ng V."/>
            <person name="Clum A."/>
            <person name="Steindorff A."/>
            <person name="Ohm R."/>
            <person name="Martin F."/>
            <person name="Silar P."/>
            <person name="Natvig D."/>
            <person name="Lalanne C."/>
            <person name="Gautier V."/>
            <person name="Ament-Velasquez S.L."/>
            <person name="Kruys A."/>
            <person name="Hutchinson M.I."/>
            <person name="Powell A.J."/>
            <person name="Barry K."/>
            <person name="Miller A.N."/>
            <person name="Grigoriev I.V."/>
            <person name="Debuchy R."/>
            <person name="Gladieux P."/>
            <person name="Thoren M.H."/>
            <person name="Johannesson H."/>
        </authorList>
    </citation>
    <scope>NUCLEOTIDE SEQUENCE</scope>
    <source>
        <strain evidence="2">PSN324</strain>
    </source>
</reference>
<reference evidence="2" key="1">
    <citation type="journal article" date="2023" name="Mol. Phylogenet. Evol.">
        <title>Genome-scale phylogeny and comparative genomics of the fungal order Sordariales.</title>
        <authorList>
            <person name="Hensen N."/>
            <person name="Bonometti L."/>
            <person name="Westerberg I."/>
            <person name="Brannstrom I.O."/>
            <person name="Guillou S."/>
            <person name="Cros-Aarteil S."/>
            <person name="Calhoun S."/>
            <person name="Haridas S."/>
            <person name="Kuo A."/>
            <person name="Mondo S."/>
            <person name="Pangilinan J."/>
            <person name="Riley R."/>
            <person name="LaButti K."/>
            <person name="Andreopoulos B."/>
            <person name="Lipzen A."/>
            <person name="Chen C."/>
            <person name="Yan M."/>
            <person name="Daum C."/>
            <person name="Ng V."/>
            <person name="Clum A."/>
            <person name="Steindorff A."/>
            <person name="Ohm R.A."/>
            <person name="Martin F."/>
            <person name="Silar P."/>
            <person name="Natvig D.O."/>
            <person name="Lalanne C."/>
            <person name="Gautier V."/>
            <person name="Ament-Velasquez S.L."/>
            <person name="Kruys A."/>
            <person name="Hutchinson M.I."/>
            <person name="Powell A.J."/>
            <person name="Barry K."/>
            <person name="Miller A.N."/>
            <person name="Grigoriev I.V."/>
            <person name="Debuchy R."/>
            <person name="Gladieux P."/>
            <person name="Hiltunen Thoren M."/>
            <person name="Johannesson H."/>
        </authorList>
    </citation>
    <scope>NUCLEOTIDE SEQUENCE</scope>
    <source>
        <strain evidence="2">PSN324</strain>
    </source>
</reference>
<accession>A0AAV9H838</accession>
<organism evidence="2 3">
    <name type="scientific">Cladorrhinum samala</name>
    <dbReference type="NCBI Taxonomy" id="585594"/>
    <lineage>
        <taxon>Eukaryota</taxon>
        <taxon>Fungi</taxon>
        <taxon>Dikarya</taxon>
        <taxon>Ascomycota</taxon>
        <taxon>Pezizomycotina</taxon>
        <taxon>Sordariomycetes</taxon>
        <taxon>Sordariomycetidae</taxon>
        <taxon>Sordariales</taxon>
        <taxon>Podosporaceae</taxon>
        <taxon>Cladorrhinum</taxon>
    </lineage>
</organism>
<evidence type="ECO:0000313" key="3">
    <source>
        <dbReference type="Proteomes" id="UP001321749"/>
    </source>
</evidence>
<dbReference type="AlphaFoldDB" id="A0AAV9H838"/>
<feature type="compositionally biased region" description="Acidic residues" evidence="1">
    <location>
        <begin position="482"/>
        <end position="512"/>
    </location>
</feature>